<feature type="domain" description="ABC transmembrane type-2" evidence="8">
    <location>
        <begin position="43"/>
        <end position="275"/>
    </location>
</feature>
<sequence length="278" mass="29236">MASAALQPPPARTAPHSAPHSAPPPVLREFSYWLHRYRRTWRGTVVISVANPLLFLAAIGAGLGKLVDHGGSGYLHGSSYVAFFAPGLLAAMAMQTGYIEAAGPVFQSARPQGNYRAAAATLMSPTDILGGHLLFMAFRLALSATAFTAVVAAFGITGPLRALLLVPAATLTGMAFCAPVAAWSVTVTRQARLNGVFRFVLMPLYMFSGTFFSTDQLPGWLHGVIACTPLYQGIALCRSIVAGTATAGGSALHTGYLAALVLLGYLAARRTFTRRLNG</sequence>
<feature type="transmembrane region" description="Helical" evidence="6">
    <location>
        <begin position="251"/>
        <end position="268"/>
    </location>
</feature>
<evidence type="ECO:0000256" key="4">
    <source>
        <dbReference type="ARBA" id="ARBA00023136"/>
    </source>
</evidence>
<accession>A0ABV6UJE8</accession>
<keyword evidence="5" id="KW-0046">Antibiotic resistance</keyword>
<comment type="similarity">
    <text evidence="6">Belongs to the ABC-2 integral membrane protein family.</text>
</comment>
<evidence type="ECO:0000256" key="7">
    <source>
        <dbReference type="SAM" id="MobiDB-lite"/>
    </source>
</evidence>
<dbReference type="PANTHER" id="PTHR43229:SF2">
    <property type="entry name" value="NODULATION PROTEIN J"/>
    <property type="match status" value="1"/>
</dbReference>
<keyword evidence="6" id="KW-1003">Cell membrane</keyword>
<evidence type="ECO:0000256" key="6">
    <source>
        <dbReference type="RuleBase" id="RU361157"/>
    </source>
</evidence>
<evidence type="ECO:0000313" key="10">
    <source>
        <dbReference type="Proteomes" id="UP001592528"/>
    </source>
</evidence>
<keyword evidence="3 6" id="KW-1133">Transmembrane helix</keyword>
<dbReference type="Pfam" id="PF01061">
    <property type="entry name" value="ABC2_membrane"/>
    <property type="match status" value="1"/>
</dbReference>
<evidence type="ECO:0000256" key="2">
    <source>
        <dbReference type="ARBA" id="ARBA00022692"/>
    </source>
</evidence>
<keyword evidence="2 6" id="KW-0812">Transmembrane</keyword>
<dbReference type="PANTHER" id="PTHR43229">
    <property type="entry name" value="NODULATION PROTEIN J"/>
    <property type="match status" value="1"/>
</dbReference>
<dbReference type="PRINTS" id="PR00164">
    <property type="entry name" value="ABC2TRNSPORT"/>
</dbReference>
<feature type="transmembrane region" description="Helical" evidence="6">
    <location>
        <begin position="195"/>
        <end position="212"/>
    </location>
</feature>
<evidence type="ECO:0000256" key="3">
    <source>
        <dbReference type="ARBA" id="ARBA00022989"/>
    </source>
</evidence>
<feature type="transmembrane region" description="Helical" evidence="6">
    <location>
        <begin position="162"/>
        <end position="183"/>
    </location>
</feature>
<dbReference type="PIRSF" id="PIRSF006648">
    <property type="entry name" value="DrrB"/>
    <property type="match status" value="1"/>
</dbReference>
<organism evidence="9 10">
    <name type="scientific">Streptacidiphilus cavernicola</name>
    <dbReference type="NCBI Taxonomy" id="3342716"/>
    <lineage>
        <taxon>Bacteria</taxon>
        <taxon>Bacillati</taxon>
        <taxon>Actinomycetota</taxon>
        <taxon>Actinomycetes</taxon>
        <taxon>Kitasatosporales</taxon>
        <taxon>Streptomycetaceae</taxon>
        <taxon>Streptacidiphilus</taxon>
    </lineage>
</organism>
<evidence type="ECO:0000313" key="9">
    <source>
        <dbReference type="EMBL" id="MFC1401576.1"/>
    </source>
</evidence>
<dbReference type="Proteomes" id="UP001592528">
    <property type="component" value="Unassembled WGS sequence"/>
</dbReference>
<comment type="caution">
    <text evidence="9">The sequence shown here is derived from an EMBL/GenBank/DDBJ whole genome shotgun (WGS) entry which is preliminary data.</text>
</comment>
<feature type="transmembrane region" description="Helical" evidence="6">
    <location>
        <begin position="73"/>
        <end position="94"/>
    </location>
</feature>
<evidence type="ECO:0000256" key="1">
    <source>
        <dbReference type="ARBA" id="ARBA00004141"/>
    </source>
</evidence>
<keyword evidence="4 6" id="KW-0472">Membrane</keyword>
<proteinExistence type="inferred from homology"/>
<feature type="transmembrane region" description="Helical" evidence="6">
    <location>
        <begin position="133"/>
        <end position="156"/>
    </location>
</feature>
<protein>
    <recommendedName>
        <fullName evidence="6">Transport permease protein</fullName>
    </recommendedName>
</protein>
<feature type="transmembrane region" description="Helical" evidence="6">
    <location>
        <begin position="45"/>
        <end position="67"/>
    </location>
</feature>
<evidence type="ECO:0000259" key="8">
    <source>
        <dbReference type="PROSITE" id="PS51012"/>
    </source>
</evidence>
<keyword evidence="6" id="KW-0813">Transport</keyword>
<keyword evidence="10" id="KW-1185">Reference proteome</keyword>
<dbReference type="InterPro" id="IPR047817">
    <property type="entry name" value="ABC2_TM_bact-type"/>
</dbReference>
<gene>
    <name evidence="9" type="ORF">ACEZDJ_09775</name>
</gene>
<comment type="subcellular location">
    <subcellularLocation>
        <location evidence="6">Cell membrane</location>
        <topology evidence="6">Multi-pass membrane protein</topology>
    </subcellularLocation>
    <subcellularLocation>
        <location evidence="1">Membrane</location>
        <topology evidence="1">Multi-pass membrane protein</topology>
    </subcellularLocation>
</comment>
<dbReference type="RefSeq" id="WP_084714980.1">
    <property type="nucleotide sequence ID" value="NZ_JBHEZZ010000004.1"/>
</dbReference>
<reference evidence="9 10" key="1">
    <citation type="submission" date="2024-09" db="EMBL/GenBank/DDBJ databases">
        <authorList>
            <person name="Lee S.D."/>
        </authorList>
    </citation>
    <scope>NUCLEOTIDE SEQUENCE [LARGE SCALE GENOMIC DNA]</scope>
    <source>
        <strain evidence="9 10">N1-5</strain>
    </source>
</reference>
<name>A0ABV6UJE8_9ACTN</name>
<feature type="region of interest" description="Disordered" evidence="7">
    <location>
        <begin position="1"/>
        <end position="22"/>
    </location>
</feature>
<dbReference type="InterPro" id="IPR000412">
    <property type="entry name" value="ABC_2_transport"/>
</dbReference>
<evidence type="ECO:0000256" key="5">
    <source>
        <dbReference type="ARBA" id="ARBA00023251"/>
    </source>
</evidence>
<dbReference type="InterPro" id="IPR051784">
    <property type="entry name" value="Nod_factor_ABC_transporter"/>
</dbReference>
<dbReference type="PROSITE" id="PS51012">
    <property type="entry name" value="ABC_TM2"/>
    <property type="match status" value="1"/>
</dbReference>
<dbReference type="InterPro" id="IPR013525">
    <property type="entry name" value="ABC2_TM"/>
</dbReference>
<dbReference type="EMBL" id="JBHEZZ010000004">
    <property type="protein sequence ID" value="MFC1401576.1"/>
    <property type="molecule type" value="Genomic_DNA"/>
</dbReference>